<dbReference type="Pfam" id="PF22468">
    <property type="entry name" value="ACT_9"/>
    <property type="match status" value="2"/>
</dbReference>
<comment type="pathway">
    <text evidence="3">Amino-acid biosynthesis; L-methionine biosynthesis via de novo pathway; L-homoserine from L-aspartate: step 1/3.</text>
</comment>
<dbReference type="PROSITE" id="PS00324">
    <property type="entry name" value="ASPARTOKINASE"/>
    <property type="match status" value="1"/>
</dbReference>
<evidence type="ECO:0000256" key="18">
    <source>
        <dbReference type="ARBA" id="ARBA00023002"/>
    </source>
</evidence>
<dbReference type="PROSITE" id="PS01042">
    <property type="entry name" value="HOMOSER_DHGENASE"/>
    <property type="match status" value="1"/>
</dbReference>
<dbReference type="Gene3D" id="3.30.360.10">
    <property type="entry name" value="Dihydrodipicolinate Reductase, domain 2"/>
    <property type="match status" value="1"/>
</dbReference>
<keyword evidence="10" id="KW-0028">Amino-acid biosynthesis</keyword>
<keyword evidence="17" id="KW-0521">NADP</keyword>
<evidence type="ECO:0000256" key="15">
    <source>
        <dbReference type="ARBA" id="ARBA00022777"/>
    </source>
</evidence>
<comment type="catalytic activity">
    <reaction evidence="25">
        <text>L-aspartate + ATP = 4-phospho-L-aspartate + ADP</text>
        <dbReference type="Rhea" id="RHEA:23776"/>
        <dbReference type="ChEBI" id="CHEBI:29991"/>
        <dbReference type="ChEBI" id="CHEBI:30616"/>
        <dbReference type="ChEBI" id="CHEBI:57535"/>
        <dbReference type="ChEBI" id="CHEBI:456216"/>
        <dbReference type="EC" id="2.7.2.4"/>
    </reaction>
    <physiologicalReaction direction="left-to-right" evidence="25">
        <dbReference type="Rhea" id="RHEA:23777"/>
    </physiologicalReaction>
</comment>
<dbReference type="InterPro" id="IPR001341">
    <property type="entry name" value="Asp_kinase"/>
</dbReference>
<evidence type="ECO:0000313" key="30">
    <source>
        <dbReference type="Proteomes" id="UP001155027"/>
    </source>
</evidence>
<dbReference type="InterPro" id="IPR036291">
    <property type="entry name" value="NAD(P)-bd_dom_sf"/>
</dbReference>
<dbReference type="CDD" id="cd04257">
    <property type="entry name" value="AAK_AK-HSDH"/>
    <property type="match status" value="1"/>
</dbReference>
<evidence type="ECO:0000256" key="10">
    <source>
        <dbReference type="ARBA" id="ARBA00022605"/>
    </source>
</evidence>
<comment type="catalytic activity">
    <reaction evidence="27">
        <text>L-homoserine + NAD(+) = L-aspartate 4-semialdehyde + NADH + H(+)</text>
        <dbReference type="Rhea" id="RHEA:15757"/>
        <dbReference type="ChEBI" id="CHEBI:15378"/>
        <dbReference type="ChEBI" id="CHEBI:57476"/>
        <dbReference type="ChEBI" id="CHEBI:57540"/>
        <dbReference type="ChEBI" id="CHEBI:57945"/>
        <dbReference type="ChEBI" id="CHEBI:537519"/>
        <dbReference type="EC" id="1.1.1.3"/>
    </reaction>
    <physiologicalReaction direction="right-to-left" evidence="27">
        <dbReference type="Rhea" id="RHEA:15759"/>
    </physiologicalReaction>
</comment>
<dbReference type="GO" id="GO:0004072">
    <property type="term" value="F:aspartate kinase activity"/>
    <property type="evidence" value="ECO:0007669"/>
    <property type="project" value="UniProtKB-EC"/>
</dbReference>
<comment type="similarity">
    <text evidence="8">In the N-terminal section; belongs to the aspartokinase family.</text>
</comment>
<keyword evidence="21" id="KW-0457">Lysine biosynthesis</keyword>
<evidence type="ECO:0000256" key="19">
    <source>
        <dbReference type="ARBA" id="ARBA00023027"/>
    </source>
</evidence>
<evidence type="ECO:0000256" key="17">
    <source>
        <dbReference type="ARBA" id="ARBA00022857"/>
    </source>
</evidence>
<dbReference type="AlphaFoldDB" id="A0A9X2PZY5"/>
<evidence type="ECO:0000256" key="27">
    <source>
        <dbReference type="ARBA" id="ARBA00049031"/>
    </source>
</evidence>
<dbReference type="InterPro" id="IPR002912">
    <property type="entry name" value="ACT_dom"/>
</dbReference>
<keyword evidence="12" id="KW-0791">Threonine biosynthesis</keyword>
<comment type="pathway">
    <text evidence="2">Amino-acid biosynthesis; L-lysine biosynthesis via DAP pathway; (S)-tetrahydrodipicolinate from L-aspartate: step 1/4.</text>
</comment>
<feature type="domain" description="ACT" evidence="28">
    <location>
        <begin position="327"/>
        <end position="402"/>
    </location>
</feature>
<comment type="pathway">
    <text evidence="5">Amino-acid biosynthesis; L-methionine biosynthesis via de novo pathway; L-homoserine from L-aspartate: step 3/3.</text>
</comment>
<evidence type="ECO:0000256" key="26">
    <source>
        <dbReference type="ARBA" id="ARBA00048841"/>
    </source>
</evidence>
<dbReference type="InterPro" id="IPR018042">
    <property type="entry name" value="Aspartate_kinase_CS"/>
</dbReference>
<evidence type="ECO:0000256" key="24">
    <source>
        <dbReference type="ARBA" id="ARBA00044938"/>
    </source>
</evidence>
<dbReference type="GO" id="GO:0050661">
    <property type="term" value="F:NADP binding"/>
    <property type="evidence" value="ECO:0007669"/>
    <property type="project" value="InterPro"/>
</dbReference>
<keyword evidence="16" id="KW-0067">ATP-binding</keyword>
<dbReference type="GO" id="GO:0005524">
    <property type="term" value="F:ATP binding"/>
    <property type="evidence" value="ECO:0007669"/>
    <property type="project" value="UniProtKB-KW"/>
</dbReference>
<dbReference type="FunFam" id="3.40.50.720:FF:000083">
    <property type="entry name" value="Bifunctional aspartokinase/homoserine dehydrogenase"/>
    <property type="match status" value="1"/>
</dbReference>
<dbReference type="EMBL" id="JANUAU010000005">
    <property type="protein sequence ID" value="MCS3677874.1"/>
    <property type="molecule type" value="Genomic_DNA"/>
</dbReference>
<comment type="catalytic activity">
    <reaction evidence="26">
        <text>L-homoserine + NADP(+) = L-aspartate 4-semialdehyde + NADPH + H(+)</text>
        <dbReference type="Rhea" id="RHEA:15761"/>
        <dbReference type="ChEBI" id="CHEBI:15378"/>
        <dbReference type="ChEBI" id="CHEBI:57476"/>
        <dbReference type="ChEBI" id="CHEBI:57783"/>
        <dbReference type="ChEBI" id="CHEBI:58349"/>
        <dbReference type="ChEBI" id="CHEBI:537519"/>
        <dbReference type="EC" id="1.1.1.3"/>
    </reaction>
    <physiologicalReaction direction="right-to-left" evidence="26">
        <dbReference type="Rhea" id="RHEA:15763"/>
    </physiologicalReaction>
</comment>
<dbReference type="NCBIfam" id="NF006959">
    <property type="entry name" value="PRK09436.1"/>
    <property type="match status" value="1"/>
</dbReference>
<reference evidence="29" key="1">
    <citation type="submission" date="2022-08" db="EMBL/GenBank/DDBJ databases">
        <title>Genomic Encyclopedia of Type Strains, Phase V (KMG-V): Genome sequencing to study the core and pangenomes of soil and plant-associated prokaryotes.</title>
        <authorList>
            <person name="Whitman W."/>
        </authorList>
    </citation>
    <scope>NUCLEOTIDE SEQUENCE</scope>
    <source>
        <strain evidence="29">0</strain>
    </source>
</reference>
<feature type="domain" description="ACT" evidence="28">
    <location>
        <begin position="408"/>
        <end position="482"/>
    </location>
</feature>
<organism evidence="29 30">
    <name type="scientific">Salinibacter ruber</name>
    <dbReference type="NCBI Taxonomy" id="146919"/>
    <lineage>
        <taxon>Bacteria</taxon>
        <taxon>Pseudomonadati</taxon>
        <taxon>Rhodothermota</taxon>
        <taxon>Rhodothermia</taxon>
        <taxon>Rhodothermales</taxon>
        <taxon>Salinibacteraceae</taxon>
        <taxon>Salinibacter</taxon>
    </lineage>
</organism>
<dbReference type="SUPFAM" id="SSF55347">
    <property type="entry name" value="Glyceraldehyde-3-phosphate dehydrogenase-like, C-terminal domain"/>
    <property type="match status" value="1"/>
</dbReference>
<dbReference type="GO" id="GO:0009088">
    <property type="term" value="P:threonine biosynthetic process"/>
    <property type="evidence" value="ECO:0007669"/>
    <property type="project" value="UniProtKB-KW"/>
</dbReference>
<dbReference type="SUPFAM" id="SSF51735">
    <property type="entry name" value="NAD(P)-binding Rossmann-fold domains"/>
    <property type="match status" value="1"/>
</dbReference>
<evidence type="ECO:0000256" key="12">
    <source>
        <dbReference type="ARBA" id="ARBA00022697"/>
    </source>
</evidence>
<evidence type="ECO:0000256" key="1">
    <source>
        <dbReference type="ARBA" id="ARBA00001920"/>
    </source>
</evidence>
<dbReference type="Gene3D" id="3.40.1160.10">
    <property type="entry name" value="Acetylglutamate kinase-like"/>
    <property type="match status" value="1"/>
</dbReference>
<dbReference type="InterPro" id="IPR005106">
    <property type="entry name" value="Asp/hSer_DH_NAD-bd"/>
</dbReference>
<evidence type="ECO:0000256" key="23">
    <source>
        <dbReference type="ARBA" id="ARBA00023268"/>
    </source>
</evidence>
<dbReference type="InterPro" id="IPR041743">
    <property type="entry name" value="AK-HSDH_N"/>
</dbReference>
<evidence type="ECO:0000256" key="3">
    <source>
        <dbReference type="ARBA" id="ARBA00004986"/>
    </source>
</evidence>
<accession>A0A9X2PZY5</accession>
<keyword evidence="18 29" id="KW-0560">Oxidoreductase</keyword>
<dbReference type="GO" id="GO:0004412">
    <property type="term" value="F:homoserine dehydrogenase activity"/>
    <property type="evidence" value="ECO:0007669"/>
    <property type="project" value="UniProtKB-EC"/>
</dbReference>
<evidence type="ECO:0000256" key="16">
    <source>
        <dbReference type="ARBA" id="ARBA00022840"/>
    </source>
</evidence>
<dbReference type="PANTHER" id="PTHR43070:SF5">
    <property type="entry name" value="HOMOSERINE DEHYDROGENASE"/>
    <property type="match status" value="1"/>
</dbReference>
<evidence type="ECO:0000256" key="14">
    <source>
        <dbReference type="ARBA" id="ARBA00022741"/>
    </source>
</evidence>
<sequence length="821" mass="88307">MESSAPASANWRVHKFGGTSLADPARIRHVADLLGARTPPVAVVVSAMSGVTDRLLALAEKAHTDADGLADRLQSLRDDQRAVVTDLLDGDAAASVLRTLDQDLDDLADVLRATRLMGTAPDTTRDLVAGYGELWSARVLGGVLRHRGLSAAVCDAREVLVVTHEEMGPVVDWDATQERFADWRAAHDAPDTIVATGFIATTPDGVPTTLGRNGSDHSAALFAALLEAEALTIWTDTDGVMSADPQYVPDARRLDALSYEEAMEMAYFGAGVIHPRTLSPAVEHEIPITIRNTFAPDRPGTRIHLNDDGASVVKGFSTIDDVALLNLEGSGMIGVPGIARRLFDALEDKGVSVILISQGSSEHSICFAVPQAQAEVARKAAEHAFYAELDRGQLRTVELVPNCSILAVVGDQMAGTPGVAATFFGALGEASVNVRAVAQGSSERNISAVVDGDDARRALRAAHAGFYLSKRTLSIGVIGAGNVGAALLDQIRTEAGRLRDQQDIDLRVRGIAASSRMLRAEQRLDLETWRADLSAGEATDLDAFVDHVQTDYHPHTVIVDCTASASIARRYEDWLERGIHVVTPNKKANTDTWDTHQALQAASRGPGPQYLYETTVGAGLPILQTLNSLTETGDQVHRIEGILSGTLSYLFNAFDGDRPFSAILRQAKEEGFTEPDPRDDLSGMDVARKVVILAREMGVPLELDEVSVDGLVPEPLRDGSVEAFLDRLPEHDADMTKLLRDAQAENKVLRFVGGVTRDGDASVRLRRYPADHAFARINHTDNIVRFQTDRYDETPLIVQGPGAGPQVTAAGVFADLLRLMS</sequence>
<evidence type="ECO:0000313" key="29">
    <source>
        <dbReference type="EMBL" id="MCS3677874.1"/>
    </source>
</evidence>
<evidence type="ECO:0000256" key="25">
    <source>
        <dbReference type="ARBA" id="ARBA00048561"/>
    </source>
</evidence>
<evidence type="ECO:0000256" key="4">
    <source>
        <dbReference type="ARBA" id="ARBA00005056"/>
    </source>
</evidence>
<dbReference type="InterPro" id="IPR019811">
    <property type="entry name" value="HDH_CS"/>
</dbReference>
<keyword evidence="23" id="KW-0511">Multifunctional enzyme</keyword>
<dbReference type="RefSeq" id="WP_259080308.1">
    <property type="nucleotide sequence ID" value="NZ_JANUAU010000005.1"/>
</dbReference>
<dbReference type="SUPFAM" id="SSF53633">
    <property type="entry name" value="Carbamate kinase-like"/>
    <property type="match status" value="1"/>
</dbReference>
<dbReference type="NCBIfam" id="NF007003">
    <property type="entry name" value="PRK09466.1"/>
    <property type="match status" value="1"/>
</dbReference>
<keyword evidence="13" id="KW-0479">Metal-binding</keyword>
<gene>
    <name evidence="29" type="ORF">GGP71_001802</name>
</gene>
<evidence type="ECO:0000256" key="2">
    <source>
        <dbReference type="ARBA" id="ARBA00004766"/>
    </source>
</evidence>
<name>A0A9X2PZY5_9BACT</name>
<dbReference type="InterPro" id="IPR001342">
    <property type="entry name" value="HDH_cat"/>
</dbReference>
<evidence type="ECO:0000256" key="6">
    <source>
        <dbReference type="ARBA" id="ARBA00005139"/>
    </source>
</evidence>
<dbReference type="PANTHER" id="PTHR43070">
    <property type="match status" value="1"/>
</dbReference>
<dbReference type="GO" id="GO:0009089">
    <property type="term" value="P:lysine biosynthetic process via diaminopimelate"/>
    <property type="evidence" value="ECO:0007669"/>
    <property type="project" value="UniProtKB-ARBA"/>
</dbReference>
<dbReference type="EC" id="1.1.1.3" evidence="29"/>
<evidence type="ECO:0000256" key="5">
    <source>
        <dbReference type="ARBA" id="ARBA00005062"/>
    </source>
</evidence>
<dbReference type="CDD" id="cd04921">
    <property type="entry name" value="ACT_AKi-HSDH-ThrA-like_1"/>
    <property type="match status" value="1"/>
</dbReference>
<dbReference type="GO" id="GO:0009086">
    <property type="term" value="P:methionine biosynthetic process"/>
    <property type="evidence" value="ECO:0007669"/>
    <property type="project" value="UniProtKB-KW"/>
</dbReference>
<keyword evidence="15" id="KW-0418">Kinase</keyword>
<comment type="pathway">
    <text evidence="4">Amino-acid biosynthesis; L-threonine biosynthesis; L-threonine from L-aspartate: step 3/5.</text>
</comment>
<dbReference type="Gene3D" id="3.30.2130.10">
    <property type="entry name" value="VC0802-like"/>
    <property type="match status" value="1"/>
</dbReference>
<comment type="pathway">
    <text evidence="6">Amino-acid biosynthesis; L-threonine biosynthesis; L-threonine from L-aspartate: step 1/5.</text>
</comment>
<protein>
    <submittedName>
        <fullName evidence="29">Aspartokinase/homoserine dehydrogenase 1</fullName>
        <ecNumber evidence="29">1.1.1.3</ecNumber>
        <ecNumber evidence="29">2.7.2.4</ecNumber>
    </submittedName>
</protein>
<evidence type="ECO:0000256" key="8">
    <source>
        <dbReference type="ARBA" id="ARBA00010046"/>
    </source>
</evidence>
<evidence type="ECO:0000259" key="28">
    <source>
        <dbReference type="PROSITE" id="PS51671"/>
    </source>
</evidence>
<dbReference type="Pfam" id="PF00742">
    <property type="entry name" value="Homoserine_dh"/>
    <property type="match status" value="1"/>
</dbReference>
<dbReference type="Proteomes" id="UP001155027">
    <property type="component" value="Unassembled WGS sequence"/>
</dbReference>
<dbReference type="GO" id="GO:0009090">
    <property type="term" value="P:homoserine biosynthetic process"/>
    <property type="evidence" value="ECO:0007669"/>
    <property type="project" value="UniProtKB-ARBA"/>
</dbReference>
<dbReference type="PIRSF" id="PIRSF000727">
    <property type="entry name" value="ThrA"/>
    <property type="match status" value="1"/>
</dbReference>
<proteinExistence type="inferred from homology"/>
<dbReference type="Gene3D" id="3.40.50.720">
    <property type="entry name" value="NAD(P)-binding Rossmann-like Domain"/>
    <property type="match status" value="1"/>
</dbReference>
<dbReference type="InterPro" id="IPR011147">
    <property type="entry name" value="Bifunc_Aspkin/hSer_DH"/>
</dbReference>
<dbReference type="InterPro" id="IPR036393">
    <property type="entry name" value="AceGlu_kinase-like_sf"/>
</dbReference>
<keyword evidence="11 29" id="KW-0808">Transferase</keyword>
<keyword evidence="14" id="KW-0547">Nucleotide-binding</keyword>
<evidence type="ECO:0000256" key="11">
    <source>
        <dbReference type="ARBA" id="ARBA00022679"/>
    </source>
</evidence>
<dbReference type="InterPro" id="IPR001048">
    <property type="entry name" value="Asp/Glu/Uridylate_kinase"/>
</dbReference>
<evidence type="ECO:0000256" key="22">
    <source>
        <dbReference type="ARBA" id="ARBA00023167"/>
    </source>
</evidence>
<dbReference type="Pfam" id="PF00696">
    <property type="entry name" value="AA_kinase"/>
    <property type="match status" value="1"/>
</dbReference>
<evidence type="ECO:0000256" key="7">
    <source>
        <dbReference type="ARBA" id="ARBA00007952"/>
    </source>
</evidence>
<dbReference type="FunFam" id="3.30.2130.10:FF:000001">
    <property type="entry name" value="Bifunctional aspartokinase/homoserine dehydrogenase"/>
    <property type="match status" value="1"/>
</dbReference>
<comment type="caution">
    <text evidence="29">The sequence shown here is derived from an EMBL/GenBank/DDBJ whole genome shotgun (WGS) entry which is preliminary data.</text>
</comment>
<comment type="similarity">
    <text evidence="7">In the C-terminal section; belongs to the homoserine dehydrogenase family.</text>
</comment>
<comment type="cofactor">
    <cofactor evidence="1">
        <name>a metal cation</name>
        <dbReference type="ChEBI" id="CHEBI:25213"/>
    </cofactor>
</comment>
<evidence type="ECO:0000256" key="20">
    <source>
        <dbReference type="ARBA" id="ARBA00023053"/>
    </source>
</evidence>
<dbReference type="Pfam" id="PF03447">
    <property type="entry name" value="NAD_binding_3"/>
    <property type="match status" value="1"/>
</dbReference>
<evidence type="ECO:0000256" key="13">
    <source>
        <dbReference type="ARBA" id="ARBA00022723"/>
    </source>
</evidence>
<dbReference type="NCBIfam" id="TIGR00657">
    <property type="entry name" value="asp_kinases"/>
    <property type="match status" value="1"/>
</dbReference>
<dbReference type="InterPro" id="IPR054352">
    <property type="entry name" value="ACT_Aspartokinase"/>
</dbReference>
<keyword evidence="22" id="KW-0486">Methionine biosynthesis</keyword>
<dbReference type="InterPro" id="IPR045865">
    <property type="entry name" value="ACT-like_dom_sf"/>
</dbReference>
<keyword evidence="19" id="KW-0520">NAD</keyword>
<keyword evidence="20" id="KW-0915">Sodium</keyword>
<comment type="function">
    <text evidence="24">Bifunctional aspartate kinase and homoserine dehydrogenase that catalyzes the first and the third steps toward the synthesis of lysine, methionine and threonine from aspartate.</text>
</comment>
<evidence type="ECO:0000256" key="21">
    <source>
        <dbReference type="ARBA" id="ARBA00023154"/>
    </source>
</evidence>
<dbReference type="PROSITE" id="PS51671">
    <property type="entry name" value="ACT"/>
    <property type="match status" value="2"/>
</dbReference>
<evidence type="ECO:0000256" key="9">
    <source>
        <dbReference type="ARBA" id="ARBA00011881"/>
    </source>
</evidence>
<dbReference type="SUPFAM" id="SSF55021">
    <property type="entry name" value="ACT-like"/>
    <property type="match status" value="2"/>
</dbReference>
<dbReference type="InterPro" id="IPR049638">
    <property type="entry name" value="AK-HD"/>
</dbReference>
<dbReference type="EC" id="2.7.2.4" evidence="29"/>
<dbReference type="GO" id="GO:0046872">
    <property type="term" value="F:metal ion binding"/>
    <property type="evidence" value="ECO:0007669"/>
    <property type="project" value="UniProtKB-KW"/>
</dbReference>
<dbReference type="FunFam" id="3.30.360.10:FF:000006">
    <property type="entry name" value="Bifunctional aspartokinase/homoserine dehydrogenase"/>
    <property type="match status" value="1"/>
</dbReference>
<comment type="subunit">
    <text evidence="9">Homotetramer.</text>
</comment>